<evidence type="ECO:0000256" key="2">
    <source>
        <dbReference type="ARBA" id="ARBA00022801"/>
    </source>
</evidence>
<sequence>MYLKTLFPHSLLFKMFKLGPLLLLLSYTKTIASQASSLIVDLDYAQYQGVYDETTNVTNFHGIRYAAPPTGELRFNAPQPPANVSGVQLADTTPPECIQGLVTDSEDCLFLNVAIPGNSISTTHSYPTVLLEAGKKSSLSVNTLFEDDSHLLHEANNEVIAVMIQYRLGMFGFLAGTDVKNDGDLNAGLLDQHFALRWVNTQISKFGGDPQKVTIWGESAGAGSVLQHIVAQDGQTDPPLFRAGITSSTFLPSQYAYDDPIPEGIYADVLSQTNCSSARDPLACLRASDIAILTNVTLSVNASAFYGTFGWAPVVDGTFITQRPTISLREGKINGKAILSITNAHEGVIFVNQAGVVLNTSIYAGELFPKFGPAEDAQVAKQYVGVGSTTLDQINAIMGDSIFKCPSYFLMDAFHQHGFSAFKGEFAIPPAFHAQDVTFYFPSLGPVIFENATFSASFSESFLSFVISMDPNDKVDPTADITLPWTMFPDGDIEMIFNKTVNNQTDIHPIVRDQAFLERCRPYSLLKMFKLGALPLFLLSYTKTIASQANSLIVDLDYAQYQGVYHETTNVTNFYGIRYAGPPTGELRFRAPQPPANVSGVQLADTEPPECVQGLATDSEDCLFLNVAIPGNSISTMPSYPTVVWIYGGGYVIGNGSAYFGSDLLQDANNEVIAVVIQYRLGIFGFLAGKDVKDNGDLNAGLLDQHFALRWVNTHISKFGGDPQKVTIWGESAGAGSVLQHIVAQDGQTSPPLFRAAITSSTFLPSQYPFDDPIPEGIYAEVLSQTNCSSASDSLACLRSMDVAILNTANINIIAAASKFYGTVGLAGFAPVVDGTFITQRPTVSLREGKINGVGIFHVLRSWGIYAYQLRSECPPCRDNTNEGLIFVNQTDVVNTSTYAGQIFPRFGPVQDAEVAKQYAGVGSTTLDQIIAIMGDSIFKCPSYFLMNAFHQKNLNTFKGEFAIPPATHGMDEIYYFPHLKAPGVGPITFRNATFLAAFSQSFLSFVISMDPNDKLDSMADITPPWTTFPDGNIEMIFNKTADNQTNIHPIVRDSEFLERCSETELTFLGLPWKSFVADNKEDYQLDNEFALDDESEDDSIAPAPLPGNSVVESTRGRVGSFLRGRRGSSIAASEQRKPRQGSVASNISLAAVSASIHASGTEGRMSHSNRDNLEAHSALAAMPSLLKSEHTLATRRMSRTTQIGNEEMNMTPIPEPSYSFKNELATVPQTPATEVVAFEVEEVPDHRATGKIA</sequence>
<proteinExistence type="inferred from homology"/>
<comment type="similarity">
    <text evidence="1">Belongs to the type-B carboxylesterase/lipase family.</text>
</comment>
<dbReference type="InterPro" id="IPR019826">
    <property type="entry name" value="Carboxylesterase_B_AS"/>
</dbReference>
<organism evidence="6 7">
    <name type="scientific">Gymnopus androsaceus JB14</name>
    <dbReference type="NCBI Taxonomy" id="1447944"/>
    <lineage>
        <taxon>Eukaryota</taxon>
        <taxon>Fungi</taxon>
        <taxon>Dikarya</taxon>
        <taxon>Basidiomycota</taxon>
        <taxon>Agaricomycotina</taxon>
        <taxon>Agaricomycetes</taxon>
        <taxon>Agaricomycetidae</taxon>
        <taxon>Agaricales</taxon>
        <taxon>Marasmiineae</taxon>
        <taxon>Omphalotaceae</taxon>
        <taxon>Gymnopus</taxon>
    </lineage>
</organism>
<dbReference type="InterPro" id="IPR029058">
    <property type="entry name" value="AB_hydrolase_fold"/>
</dbReference>
<evidence type="ECO:0000259" key="5">
    <source>
        <dbReference type="Pfam" id="PF00135"/>
    </source>
</evidence>
<dbReference type="InterPro" id="IPR002018">
    <property type="entry name" value="CarbesteraseB"/>
</dbReference>
<dbReference type="Pfam" id="PF00135">
    <property type="entry name" value="COesterase"/>
    <property type="match status" value="2"/>
</dbReference>
<feature type="domain" description="Carboxylesterase type B" evidence="5">
    <location>
        <begin position="552"/>
        <end position="1036"/>
    </location>
</feature>
<protein>
    <submittedName>
        <fullName evidence="6">Alpha/beta-hydrolase</fullName>
    </submittedName>
</protein>
<dbReference type="OrthoDB" id="408631at2759"/>
<dbReference type="SUPFAM" id="SSF53474">
    <property type="entry name" value="alpha/beta-Hydrolases"/>
    <property type="match status" value="2"/>
</dbReference>
<dbReference type="Gene3D" id="3.40.50.1820">
    <property type="entry name" value="alpha/beta hydrolase"/>
    <property type="match status" value="2"/>
</dbReference>
<evidence type="ECO:0000256" key="3">
    <source>
        <dbReference type="SAM" id="MobiDB-lite"/>
    </source>
</evidence>
<evidence type="ECO:0000313" key="6">
    <source>
        <dbReference type="EMBL" id="KAE9389496.1"/>
    </source>
</evidence>
<feature type="domain" description="Carboxylesterase type B" evidence="5">
    <location>
        <begin position="38"/>
        <end position="488"/>
    </location>
</feature>
<keyword evidence="2" id="KW-0378">Hydrolase</keyword>
<feature type="region of interest" description="Disordered" evidence="3">
    <location>
        <begin position="1093"/>
        <end position="1145"/>
    </location>
</feature>
<feature type="chain" id="PRO_5025443276" evidence="4">
    <location>
        <begin position="33"/>
        <end position="1254"/>
    </location>
</feature>
<dbReference type="AlphaFoldDB" id="A0A6A4GVJ2"/>
<accession>A0A6A4GVJ2</accession>
<dbReference type="PANTHER" id="PTHR11559">
    <property type="entry name" value="CARBOXYLESTERASE"/>
    <property type="match status" value="1"/>
</dbReference>
<dbReference type="Proteomes" id="UP000799118">
    <property type="component" value="Unassembled WGS sequence"/>
</dbReference>
<feature type="signal peptide" evidence="4">
    <location>
        <begin position="1"/>
        <end position="32"/>
    </location>
</feature>
<reference evidence="6" key="1">
    <citation type="journal article" date="2019" name="Environ. Microbiol.">
        <title>Fungal ecological strategies reflected in gene transcription - a case study of two litter decomposers.</title>
        <authorList>
            <person name="Barbi F."/>
            <person name="Kohler A."/>
            <person name="Barry K."/>
            <person name="Baskaran P."/>
            <person name="Daum C."/>
            <person name="Fauchery L."/>
            <person name="Ihrmark K."/>
            <person name="Kuo A."/>
            <person name="LaButti K."/>
            <person name="Lipzen A."/>
            <person name="Morin E."/>
            <person name="Grigoriev I.V."/>
            <person name="Henrissat B."/>
            <person name="Lindahl B."/>
            <person name="Martin F."/>
        </authorList>
    </citation>
    <scope>NUCLEOTIDE SEQUENCE</scope>
    <source>
        <strain evidence="6">JB14</strain>
    </source>
</reference>
<evidence type="ECO:0000313" key="7">
    <source>
        <dbReference type="Proteomes" id="UP000799118"/>
    </source>
</evidence>
<evidence type="ECO:0000256" key="1">
    <source>
        <dbReference type="ARBA" id="ARBA00005964"/>
    </source>
</evidence>
<keyword evidence="4" id="KW-0732">Signal</keyword>
<dbReference type="GO" id="GO:0016787">
    <property type="term" value="F:hydrolase activity"/>
    <property type="evidence" value="ECO:0007669"/>
    <property type="project" value="UniProtKB-KW"/>
</dbReference>
<gene>
    <name evidence="6" type="ORF">BT96DRAFT_1025019</name>
</gene>
<name>A0A6A4GVJ2_9AGAR</name>
<evidence type="ECO:0000256" key="4">
    <source>
        <dbReference type="SAM" id="SignalP"/>
    </source>
</evidence>
<dbReference type="PROSITE" id="PS00122">
    <property type="entry name" value="CARBOXYLESTERASE_B_1"/>
    <property type="match status" value="2"/>
</dbReference>
<keyword evidence="7" id="KW-1185">Reference proteome</keyword>
<dbReference type="EMBL" id="ML769694">
    <property type="protein sequence ID" value="KAE9389496.1"/>
    <property type="molecule type" value="Genomic_DNA"/>
</dbReference>
<dbReference type="InterPro" id="IPR050309">
    <property type="entry name" value="Type-B_Carboxylest/Lipase"/>
</dbReference>